<dbReference type="Gene3D" id="3.40.50.1820">
    <property type="entry name" value="alpha/beta hydrolase"/>
    <property type="match status" value="1"/>
</dbReference>
<gene>
    <name evidence="2" type="ORF">I7X39_21895</name>
</gene>
<feature type="domain" description="Dienelactone hydrolase" evidence="1">
    <location>
        <begin position="15"/>
        <end position="216"/>
    </location>
</feature>
<evidence type="ECO:0000313" key="2">
    <source>
        <dbReference type="EMBL" id="MBH9579560.1"/>
    </source>
</evidence>
<dbReference type="InterPro" id="IPR029058">
    <property type="entry name" value="AB_hydrolase_fold"/>
</dbReference>
<organism evidence="2 3">
    <name type="scientific">Inhella proteolytica</name>
    <dbReference type="NCBI Taxonomy" id="2795029"/>
    <lineage>
        <taxon>Bacteria</taxon>
        <taxon>Pseudomonadati</taxon>
        <taxon>Pseudomonadota</taxon>
        <taxon>Betaproteobacteria</taxon>
        <taxon>Burkholderiales</taxon>
        <taxon>Sphaerotilaceae</taxon>
        <taxon>Inhella</taxon>
    </lineage>
</organism>
<dbReference type="SUPFAM" id="SSF53474">
    <property type="entry name" value="alpha/beta-Hydrolases"/>
    <property type="match status" value="1"/>
</dbReference>
<dbReference type="Proteomes" id="UP000613266">
    <property type="component" value="Unassembled WGS sequence"/>
</dbReference>
<comment type="caution">
    <text evidence="2">The sequence shown here is derived from an EMBL/GenBank/DDBJ whole genome shotgun (WGS) entry which is preliminary data.</text>
</comment>
<protein>
    <submittedName>
        <fullName evidence="2">Dienelactone hydrolase family protein</fullName>
    </submittedName>
</protein>
<dbReference type="EMBL" id="JAEDAK010000025">
    <property type="protein sequence ID" value="MBH9579560.1"/>
    <property type="molecule type" value="Genomic_DNA"/>
</dbReference>
<name>A0A931NKC6_9BURK</name>
<dbReference type="AlphaFoldDB" id="A0A931NKC6"/>
<dbReference type="InterPro" id="IPR051049">
    <property type="entry name" value="Dienelactone_hydrolase-like"/>
</dbReference>
<dbReference type="PANTHER" id="PTHR46623:SF6">
    <property type="entry name" value="ALPHA_BETA-HYDROLASES SUPERFAMILY PROTEIN"/>
    <property type="match status" value="1"/>
</dbReference>
<accession>A0A931NKC6</accession>
<keyword evidence="2" id="KW-0378">Hydrolase</keyword>
<dbReference type="GO" id="GO:0016787">
    <property type="term" value="F:hydrolase activity"/>
    <property type="evidence" value="ECO:0007669"/>
    <property type="project" value="UniProtKB-KW"/>
</dbReference>
<proteinExistence type="predicted"/>
<evidence type="ECO:0000313" key="3">
    <source>
        <dbReference type="Proteomes" id="UP000613266"/>
    </source>
</evidence>
<sequence>MIEFKRPDGAKTPAYFEAAARADAPGVVVIQEWWGLNPQICAVVDRLAAAGYSALAPDLYRGRLTTAADEANHLMQSLDFVDATHQDLRGAGAHLARNGRKVAVMGFCMGGALTVAAAVHAPEFAAASCFYGVPPAELARPADIRIPFQAHFALQDDWCTPTVARGLEAEMRAAGRSPEIHYYEAAHGFFNATRPVYDAACAEQAWTRLLDFLGRHL</sequence>
<dbReference type="InterPro" id="IPR002925">
    <property type="entry name" value="Dienelactn_hydro"/>
</dbReference>
<dbReference type="PANTHER" id="PTHR46623">
    <property type="entry name" value="CARBOXYMETHYLENEBUTENOLIDASE-RELATED"/>
    <property type="match status" value="1"/>
</dbReference>
<dbReference type="Pfam" id="PF01738">
    <property type="entry name" value="DLH"/>
    <property type="match status" value="1"/>
</dbReference>
<reference evidence="2" key="1">
    <citation type="submission" date="2020-12" db="EMBL/GenBank/DDBJ databases">
        <title>The genome sequence of Inhella sp. 1Y17.</title>
        <authorList>
            <person name="Liu Y."/>
        </authorList>
    </citation>
    <scope>NUCLEOTIDE SEQUENCE</scope>
    <source>
        <strain evidence="2">1Y17</strain>
    </source>
</reference>
<keyword evidence="3" id="KW-1185">Reference proteome</keyword>
<evidence type="ECO:0000259" key="1">
    <source>
        <dbReference type="Pfam" id="PF01738"/>
    </source>
</evidence>